<dbReference type="Proteomes" id="UP000008553">
    <property type="component" value="Unassembled WGS sequence"/>
</dbReference>
<keyword evidence="1" id="KW-1133">Transmembrane helix</keyword>
<sequence length="31" mass="3715">IIYDGSFSLFVLLNILFELVYQIQIIYALHR</sequence>
<dbReference type="AlphaFoldDB" id="Q7RBY0"/>
<organism evidence="2 3">
    <name type="scientific">Plasmodium yoelii yoelii</name>
    <dbReference type="NCBI Taxonomy" id="73239"/>
    <lineage>
        <taxon>Eukaryota</taxon>
        <taxon>Sar</taxon>
        <taxon>Alveolata</taxon>
        <taxon>Apicomplexa</taxon>
        <taxon>Aconoidasida</taxon>
        <taxon>Haemosporida</taxon>
        <taxon>Plasmodiidae</taxon>
        <taxon>Plasmodium</taxon>
        <taxon>Plasmodium (Vinckeia)</taxon>
    </lineage>
</organism>
<name>Q7RBY0_PLAYO</name>
<comment type="caution">
    <text evidence="2">The sequence shown here is derived from an EMBL/GenBank/DDBJ whole genome shotgun (WGS) entry which is preliminary data.</text>
</comment>
<feature type="non-terminal residue" evidence="2">
    <location>
        <position position="1"/>
    </location>
</feature>
<dbReference type="EMBL" id="AABL01001983">
    <property type="protein sequence ID" value="EAA18142.1"/>
    <property type="molecule type" value="Genomic_DNA"/>
</dbReference>
<evidence type="ECO:0000256" key="1">
    <source>
        <dbReference type="SAM" id="Phobius"/>
    </source>
</evidence>
<accession>Q7RBY0</accession>
<keyword evidence="1" id="KW-0812">Transmembrane</keyword>
<evidence type="ECO:0000313" key="3">
    <source>
        <dbReference type="Proteomes" id="UP000008553"/>
    </source>
</evidence>
<reference evidence="2 3" key="1">
    <citation type="journal article" date="2002" name="Nature">
        <title>Genome sequence and comparative analysis of the model rodent malaria parasite Plasmodium yoelii yoelii.</title>
        <authorList>
            <person name="Carlton J.M."/>
            <person name="Angiuoli S.V."/>
            <person name="Suh B.B."/>
            <person name="Kooij T.W."/>
            <person name="Pertea M."/>
            <person name="Silva J.C."/>
            <person name="Ermolaeva M.D."/>
            <person name="Allen J.E."/>
            <person name="Selengut J.D."/>
            <person name="Koo H.L."/>
            <person name="Peterson J.D."/>
            <person name="Pop M."/>
            <person name="Kosack D.S."/>
            <person name="Shumway M.F."/>
            <person name="Bidwell S.L."/>
            <person name="Shallom S.J."/>
            <person name="van Aken S.E."/>
            <person name="Riedmuller S.B."/>
            <person name="Feldblyum T.V."/>
            <person name="Cho J.K."/>
            <person name="Quackenbush J."/>
            <person name="Sedegah M."/>
            <person name="Shoaibi A."/>
            <person name="Cummings L.M."/>
            <person name="Florens L."/>
            <person name="Yates J.R."/>
            <person name="Raine J.D."/>
            <person name="Sinden R.E."/>
            <person name="Harris M.A."/>
            <person name="Cunningham D.A."/>
            <person name="Preiser P.R."/>
            <person name="Bergman L.W."/>
            <person name="Vaidya A.B."/>
            <person name="van Lin L.H."/>
            <person name="Janse C.J."/>
            <person name="Waters A.P."/>
            <person name="Smith H.O."/>
            <person name="White O.R."/>
            <person name="Salzberg S.L."/>
            <person name="Venter J.C."/>
            <person name="Fraser C.M."/>
            <person name="Hoffman S.L."/>
            <person name="Gardner M.J."/>
            <person name="Carucci D.J."/>
        </authorList>
    </citation>
    <scope>NUCLEOTIDE SEQUENCE [LARGE SCALE GENOMIC DNA]</scope>
    <source>
        <strain evidence="2 3">17XNL</strain>
    </source>
</reference>
<dbReference type="PaxDb" id="73239-Q7RBY0"/>
<feature type="transmembrane region" description="Helical" evidence="1">
    <location>
        <begin position="6"/>
        <end position="29"/>
    </location>
</feature>
<keyword evidence="3" id="KW-1185">Reference proteome</keyword>
<protein>
    <submittedName>
        <fullName evidence="2">Uncharacterized protein</fullName>
    </submittedName>
</protein>
<keyword evidence="1" id="KW-0472">Membrane</keyword>
<proteinExistence type="predicted"/>
<dbReference type="InParanoid" id="Q7RBY0"/>
<gene>
    <name evidence="2" type="ORF">PY06006</name>
</gene>
<evidence type="ECO:0000313" key="2">
    <source>
        <dbReference type="EMBL" id="EAA18142.1"/>
    </source>
</evidence>